<organism evidence="1 2">
    <name type="scientific">Melia azedarach</name>
    <name type="common">Chinaberry tree</name>
    <dbReference type="NCBI Taxonomy" id="155640"/>
    <lineage>
        <taxon>Eukaryota</taxon>
        <taxon>Viridiplantae</taxon>
        <taxon>Streptophyta</taxon>
        <taxon>Embryophyta</taxon>
        <taxon>Tracheophyta</taxon>
        <taxon>Spermatophyta</taxon>
        <taxon>Magnoliopsida</taxon>
        <taxon>eudicotyledons</taxon>
        <taxon>Gunneridae</taxon>
        <taxon>Pentapetalae</taxon>
        <taxon>rosids</taxon>
        <taxon>malvids</taxon>
        <taxon>Sapindales</taxon>
        <taxon>Meliaceae</taxon>
        <taxon>Melia</taxon>
    </lineage>
</organism>
<evidence type="ECO:0000313" key="1">
    <source>
        <dbReference type="EMBL" id="KAJ4725579.1"/>
    </source>
</evidence>
<protein>
    <submittedName>
        <fullName evidence="1">Phosphoinositide phospholipase C</fullName>
    </submittedName>
</protein>
<evidence type="ECO:0000313" key="2">
    <source>
        <dbReference type="Proteomes" id="UP001164539"/>
    </source>
</evidence>
<name>A0ACC1YRC9_MELAZ</name>
<dbReference type="EMBL" id="CM051395">
    <property type="protein sequence ID" value="KAJ4725579.1"/>
    <property type="molecule type" value="Genomic_DNA"/>
</dbReference>
<sequence length="591" mass="68103">MGWYQLCARFAGKDKVTEAGTPADVKELFNKYAEGCSHMTVDQLWRFLVEDQGESGLSITDAEQIVEQVLQRWHHIARFTRRSLTLGDFHHYLFSTELNPPIGNQVYQDMTAPLSHYFIYSGHNSYLTGNQLSSDCSDVPIIKALKRGVRVVELDLWPNSAKDDALVLHGRTLTTPVELIKCLRAVKEHAFTASWYPVILTLEDHLTPDLQAKVAQMITQTFGEMLYFPESECLKEFPSPEELKYRIIISTKLPKEYRERISVSGRKDNSPKAKYFTEDVLGKEPSDLTANHVDEDKSDYDTSEHNQCDEDNESCDVTPQSRTLAYKRLIAIHNGKLTDRLKEELNLEIDKVRRISLSEQKFEKATISYGTDVVRFTQKNILRIYPKQTRVTSSNYKPLIGWMHGAQMVAFNMQGYGKSLWLMHGMFRANAGCGYVKKPDFLLKGGPDGQVFDPKEKLPVKKYLKVKVYMGDGWHLDFKQTQCRFWSPPQFYTRVGIAGVPADKKMKRTKKKVDNWTPVWDEEFTFPLTVPELALLRVEVRKYNMSDKDDFAGQTCLPVFQLRPGIRAVPLFDRKGEELRSVRLLLRFEFF</sequence>
<keyword evidence="2" id="KW-1185">Reference proteome</keyword>
<reference evidence="1 2" key="1">
    <citation type="journal article" date="2023" name="Science">
        <title>Complex scaffold remodeling in plant triterpene biosynthesis.</title>
        <authorList>
            <person name="De La Pena R."/>
            <person name="Hodgson H."/>
            <person name="Liu J.C."/>
            <person name="Stephenson M.J."/>
            <person name="Martin A.C."/>
            <person name="Owen C."/>
            <person name="Harkess A."/>
            <person name="Leebens-Mack J."/>
            <person name="Jimenez L.E."/>
            <person name="Osbourn A."/>
            <person name="Sattely E.S."/>
        </authorList>
    </citation>
    <scope>NUCLEOTIDE SEQUENCE [LARGE SCALE GENOMIC DNA]</scope>
    <source>
        <strain evidence="2">cv. JPN11</strain>
        <tissue evidence="1">Leaf</tissue>
    </source>
</reference>
<dbReference type="Proteomes" id="UP001164539">
    <property type="component" value="Chromosome 2"/>
</dbReference>
<accession>A0ACC1YRC9</accession>
<gene>
    <name evidence="1" type="ORF">OWV82_004429</name>
</gene>
<comment type="caution">
    <text evidence="1">The sequence shown here is derived from an EMBL/GenBank/DDBJ whole genome shotgun (WGS) entry which is preliminary data.</text>
</comment>
<proteinExistence type="predicted"/>